<evidence type="ECO:0000259" key="1">
    <source>
        <dbReference type="PROSITE" id="PS50878"/>
    </source>
</evidence>
<dbReference type="SUPFAM" id="SSF56672">
    <property type="entry name" value="DNA/RNA polymerases"/>
    <property type="match status" value="1"/>
</dbReference>
<name>A0A4C1ZV36_EUMVA</name>
<evidence type="ECO:0000313" key="2">
    <source>
        <dbReference type="EMBL" id="GBP90899.1"/>
    </source>
</evidence>
<dbReference type="PANTHER" id="PTHR33064:SF37">
    <property type="entry name" value="RIBONUCLEASE H"/>
    <property type="match status" value="1"/>
</dbReference>
<dbReference type="Pfam" id="PF00078">
    <property type="entry name" value="RVT_1"/>
    <property type="match status" value="1"/>
</dbReference>
<reference evidence="2 3" key="1">
    <citation type="journal article" date="2019" name="Commun. Biol.">
        <title>The bagworm genome reveals a unique fibroin gene that provides high tensile strength.</title>
        <authorList>
            <person name="Kono N."/>
            <person name="Nakamura H."/>
            <person name="Ohtoshi R."/>
            <person name="Tomita M."/>
            <person name="Numata K."/>
            <person name="Arakawa K."/>
        </authorList>
    </citation>
    <scope>NUCLEOTIDE SEQUENCE [LARGE SCALE GENOMIC DNA]</scope>
</reference>
<dbReference type="OrthoDB" id="1430630at2759"/>
<dbReference type="EMBL" id="BGZK01002123">
    <property type="protein sequence ID" value="GBP90899.1"/>
    <property type="molecule type" value="Genomic_DNA"/>
</dbReference>
<dbReference type="GO" id="GO:0071897">
    <property type="term" value="P:DNA biosynthetic process"/>
    <property type="evidence" value="ECO:0007669"/>
    <property type="project" value="UniProtKB-ARBA"/>
</dbReference>
<proteinExistence type="predicted"/>
<dbReference type="Gene3D" id="3.30.70.270">
    <property type="match status" value="1"/>
</dbReference>
<dbReference type="AlphaFoldDB" id="A0A4C1ZV36"/>
<protein>
    <submittedName>
        <fullName evidence="2">Retrovirus-related Pol polyprotein from transposon 297</fullName>
    </submittedName>
</protein>
<keyword evidence="3" id="KW-1185">Reference proteome</keyword>
<sequence length="112" mass="12908">MLRLVHKDSIERTAFVTPDGQYEYLTMPFGLRNAPSVFQRAMHKALGDLVNTFVVCYLDDMMIVSDNEKEGLERLDIVLQNLKEAGISLNLKKYSFLKTRVEYLGYEVTRGK</sequence>
<dbReference type="CDD" id="cd01647">
    <property type="entry name" value="RT_LTR"/>
    <property type="match status" value="1"/>
</dbReference>
<organism evidence="2 3">
    <name type="scientific">Eumeta variegata</name>
    <name type="common">Bagworm moth</name>
    <name type="synonym">Eumeta japonica</name>
    <dbReference type="NCBI Taxonomy" id="151549"/>
    <lineage>
        <taxon>Eukaryota</taxon>
        <taxon>Metazoa</taxon>
        <taxon>Ecdysozoa</taxon>
        <taxon>Arthropoda</taxon>
        <taxon>Hexapoda</taxon>
        <taxon>Insecta</taxon>
        <taxon>Pterygota</taxon>
        <taxon>Neoptera</taxon>
        <taxon>Endopterygota</taxon>
        <taxon>Lepidoptera</taxon>
        <taxon>Glossata</taxon>
        <taxon>Ditrysia</taxon>
        <taxon>Tineoidea</taxon>
        <taxon>Psychidae</taxon>
        <taxon>Oiketicinae</taxon>
        <taxon>Eumeta</taxon>
    </lineage>
</organism>
<dbReference type="PANTHER" id="PTHR33064">
    <property type="entry name" value="POL PROTEIN"/>
    <property type="match status" value="1"/>
</dbReference>
<dbReference type="Proteomes" id="UP000299102">
    <property type="component" value="Unassembled WGS sequence"/>
</dbReference>
<dbReference type="InterPro" id="IPR043502">
    <property type="entry name" value="DNA/RNA_pol_sf"/>
</dbReference>
<evidence type="ECO:0000313" key="3">
    <source>
        <dbReference type="Proteomes" id="UP000299102"/>
    </source>
</evidence>
<gene>
    <name evidence="2" type="primary">pol</name>
    <name evidence="2" type="ORF">EVAR_66358_1</name>
</gene>
<accession>A0A4C1ZV36</accession>
<feature type="domain" description="Reverse transcriptase" evidence="1">
    <location>
        <begin position="1"/>
        <end position="108"/>
    </location>
</feature>
<dbReference type="STRING" id="151549.A0A4C1ZV36"/>
<dbReference type="InterPro" id="IPR043128">
    <property type="entry name" value="Rev_trsase/Diguanyl_cyclase"/>
</dbReference>
<comment type="caution">
    <text evidence="2">The sequence shown here is derived from an EMBL/GenBank/DDBJ whole genome shotgun (WGS) entry which is preliminary data.</text>
</comment>
<dbReference type="FunFam" id="3.30.70.270:FF:000003">
    <property type="entry name" value="Transposon Ty3-G Gag-Pol polyprotein"/>
    <property type="match status" value="1"/>
</dbReference>
<dbReference type="InterPro" id="IPR051320">
    <property type="entry name" value="Viral_Replic_Matur_Polypro"/>
</dbReference>
<dbReference type="InterPro" id="IPR000477">
    <property type="entry name" value="RT_dom"/>
</dbReference>
<dbReference type="PROSITE" id="PS50878">
    <property type="entry name" value="RT_POL"/>
    <property type="match status" value="1"/>
</dbReference>
<dbReference type="Gene3D" id="3.10.10.10">
    <property type="entry name" value="HIV Type 1 Reverse Transcriptase, subunit A, domain 1"/>
    <property type="match status" value="1"/>
</dbReference>